<protein>
    <recommendedName>
        <fullName evidence="1">Chromo domain-containing protein</fullName>
    </recommendedName>
</protein>
<evidence type="ECO:0000313" key="3">
    <source>
        <dbReference type="Proteomes" id="UP000075714"/>
    </source>
</evidence>
<dbReference type="Pfam" id="PF00385">
    <property type="entry name" value="Chromo"/>
    <property type="match status" value="1"/>
</dbReference>
<reference evidence="3" key="1">
    <citation type="journal article" date="2016" name="Nat. Commun.">
        <title>The Gonium pectorale genome demonstrates co-option of cell cycle regulation during the evolution of multicellularity.</title>
        <authorList>
            <person name="Hanschen E.R."/>
            <person name="Marriage T.N."/>
            <person name="Ferris P.J."/>
            <person name="Hamaji T."/>
            <person name="Toyoda A."/>
            <person name="Fujiyama A."/>
            <person name="Neme R."/>
            <person name="Noguchi H."/>
            <person name="Minakuchi Y."/>
            <person name="Suzuki M."/>
            <person name="Kawai-Toyooka H."/>
            <person name="Smith D.R."/>
            <person name="Sparks H."/>
            <person name="Anderson J."/>
            <person name="Bakaric R."/>
            <person name="Luria V."/>
            <person name="Karger A."/>
            <person name="Kirschner M.W."/>
            <person name="Durand P.M."/>
            <person name="Michod R.E."/>
            <person name="Nozaki H."/>
            <person name="Olson B.J."/>
        </authorList>
    </citation>
    <scope>NUCLEOTIDE SEQUENCE [LARGE SCALE GENOMIC DNA]</scope>
    <source>
        <strain evidence="3">NIES-2863</strain>
    </source>
</reference>
<dbReference type="AlphaFoldDB" id="A0A150FXY3"/>
<dbReference type="PROSITE" id="PS50013">
    <property type="entry name" value="CHROMO_2"/>
    <property type="match status" value="1"/>
</dbReference>
<organism evidence="2 3">
    <name type="scientific">Gonium pectorale</name>
    <name type="common">Green alga</name>
    <dbReference type="NCBI Taxonomy" id="33097"/>
    <lineage>
        <taxon>Eukaryota</taxon>
        <taxon>Viridiplantae</taxon>
        <taxon>Chlorophyta</taxon>
        <taxon>core chlorophytes</taxon>
        <taxon>Chlorophyceae</taxon>
        <taxon>CS clade</taxon>
        <taxon>Chlamydomonadales</taxon>
        <taxon>Volvocaceae</taxon>
        <taxon>Gonium</taxon>
    </lineage>
</organism>
<dbReference type="Gene3D" id="2.40.50.40">
    <property type="match status" value="1"/>
</dbReference>
<feature type="domain" description="Chromo" evidence="1">
    <location>
        <begin position="18"/>
        <end position="84"/>
    </location>
</feature>
<dbReference type="Proteomes" id="UP000075714">
    <property type="component" value="Unassembled WGS sequence"/>
</dbReference>
<dbReference type="EMBL" id="LSYV01000146">
    <property type="protein sequence ID" value="KXZ42437.1"/>
    <property type="molecule type" value="Genomic_DNA"/>
</dbReference>
<proteinExistence type="predicted"/>
<name>A0A150FXY3_GONPE</name>
<gene>
    <name evidence="2" type="ORF">GPECTOR_146g2</name>
</gene>
<evidence type="ECO:0000259" key="1">
    <source>
        <dbReference type="PROSITE" id="PS50013"/>
    </source>
</evidence>
<evidence type="ECO:0000313" key="2">
    <source>
        <dbReference type="EMBL" id="KXZ42437.1"/>
    </source>
</evidence>
<dbReference type="InterPro" id="IPR000953">
    <property type="entry name" value="Chromo/chromo_shadow_dom"/>
</dbReference>
<dbReference type="OrthoDB" id="5376140at2759"/>
<keyword evidence="3" id="KW-1185">Reference proteome</keyword>
<dbReference type="SMART" id="SM00298">
    <property type="entry name" value="CHROMO"/>
    <property type="match status" value="1"/>
</dbReference>
<accession>A0A150FXY3</accession>
<dbReference type="SUPFAM" id="SSF54160">
    <property type="entry name" value="Chromo domain-like"/>
    <property type="match status" value="1"/>
</dbReference>
<comment type="caution">
    <text evidence="2">The sequence shown here is derived from an EMBL/GenBank/DDBJ whole genome shotgun (WGS) entry which is preliminary data.</text>
</comment>
<sequence>MARSRPTKQVAKKPAGVYTINSIMRHKQDGAAMLYYISWAGYKARDNTWEPESNISSNALKGYWERHIMRQMKRRPGLKPGDVEGVPRYAVGSDGIVDCRGDIWPKIVV</sequence>
<dbReference type="InterPro" id="IPR023780">
    <property type="entry name" value="Chromo_domain"/>
</dbReference>
<dbReference type="InterPro" id="IPR016197">
    <property type="entry name" value="Chromo-like_dom_sf"/>
</dbReference>